<dbReference type="EMBL" id="BKCJ011496169">
    <property type="protein sequence ID" value="GFD38128.1"/>
    <property type="molecule type" value="Genomic_DNA"/>
</dbReference>
<name>A0A699VXB4_TANCI</name>
<dbReference type="AlphaFoldDB" id="A0A699VXB4"/>
<comment type="caution">
    <text evidence="1">The sequence shown here is derived from an EMBL/GenBank/DDBJ whole genome shotgun (WGS) entry which is preliminary data.</text>
</comment>
<organism evidence="1">
    <name type="scientific">Tanacetum cinerariifolium</name>
    <name type="common">Dalmatian daisy</name>
    <name type="synonym">Chrysanthemum cinerariifolium</name>
    <dbReference type="NCBI Taxonomy" id="118510"/>
    <lineage>
        <taxon>Eukaryota</taxon>
        <taxon>Viridiplantae</taxon>
        <taxon>Streptophyta</taxon>
        <taxon>Embryophyta</taxon>
        <taxon>Tracheophyta</taxon>
        <taxon>Spermatophyta</taxon>
        <taxon>Magnoliopsida</taxon>
        <taxon>eudicotyledons</taxon>
        <taxon>Gunneridae</taxon>
        <taxon>Pentapetalae</taxon>
        <taxon>asterids</taxon>
        <taxon>campanulids</taxon>
        <taxon>Asterales</taxon>
        <taxon>Asteraceae</taxon>
        <taxon>Asteroideae</taxon>
        <taxon>Anthemideae</taxon>
        <taxon>Anthemidinae</taxon>
        <taxon>Tanacetum</taxon>
    </lineage>
</organism>
<evidence type="ECO:0000313" key="1">
    <source>
        <dbReference type="EMBL" id="GFD38128.1"/>
    </source>
</evidence>
<feature type="non-terminal residue" evidence="1">
    <location>
        <position position="1"/>
    </location>
</feature>
<sequence length="60" mass="6168">RRPARVVAPGGAMQAKVLCAVATHVHYALPDYPTKPTVGLLTGPGIAQAAADCRGKEDLS</sequence>
<proteinExistence type="predicted"/>
<accession>A0A699VXB4</accession>
<reference evidence="1" key="1">
    <citation type="journal article" date="2019" name="Sci. Rep.">
        <title>Draft genome of Tanacetum cinerariifolium, the natural source of mosquito coil.</title>
        <authorList>
            <person name="Yamashiro T."/>
            <person name="Shiraishi A."/>
            <person name="Satake H."/>
            <person name="Nakayama K."/>
        </authorList>
    </citation>
    <scope>NUCLEOTIDE SEQUENCE</scope>
</reference>
<gene>
    <name evidence="1" type="ORF">Tci_910097</name>
</gene>
<protein>
    <submittedName>
        <fullName evidence="1">Uncharacterized protein</fullName>
    </submittedName>
</protein>